<keyword evidence="2" id="KW-1185">Reference proteome</keyword>
<evidence type="ECO:0000313" key="2">
    <source>
        <dbReference type="Proteomes" id="UP000076584"/>
    </source>
</evidence>
<comment type="caution">
    <text evidence="1">The sequence shown here is derived from an EMBL/GenBank/DDBJ whole genome shotgun (WGS) entry which is preliminary data.</text>
</comment>
<reference evidence="1 2" key="1">
    <citation type="submission" date="2015-06" db="EMBL/GenBank/DDBJ databases">
        <title>Survival trade-offs in plant roots during colonization by closely related pathogenic and mutualistic fungi.</title>
        <authorList>
            <person name="Hacquard S."/>
            <person name="Kracher B."/>
            <person name="Hiruma K."/>
            <person name="Weinman A."/>
            <person name="Muench P."/>
            <person name="Garrido Oter R."/>
            <person name="Ver Loren van Themaat E."/>
            <person name="Dallerey J.-F."/>
            <person name="Damm U."/>
            <person name="Henrissat B."/>
            <person name="Lespinet O."/>
            <person name="Thon M."/>
            <person name="Kemen E."/>
            <person name="McHardy A.C."/>
            <person name="Schulze-Lefert P."/>
            <person name="O'Connell R.J."/>
        </authorList>
    </citation>
    <scope>NUCLEOTIDE SEQUENCE [LARGE SCALE GENOMIC DNA]</scope>
    <source>
        <strain evidence="1 2">MAFF 238704</strain>
    </source>
</reference>
<name>A0A166MZX5_COLIC</name>
<organism evidence="1 2">
    <name type="scientific">Colletotrichum incanum</name>
    <name type="common">Soybean anthracnose fungus</name>
    <dbReference type="NCBI Taxonomy" id="1573173"/>
    <lineage>
        <taxon>Eukaryota</taxon>
        <taxon>Fungi</taxon>
        <taxon>Dikarya</taxon>
        <taxon>Ascomycota</taxon>
        <taxon>Pezizomycotina</taxon>
        <taxon>Sordariomycetes</taxon>
        <taxon>Hypocreomycetidae</taxon>
        <taxon>Glomerellales</taxon>
        <taxon>Glomerellaceae</taxon>
        <taxon>Colletotrichum</taxon>
        <taxon>Colletotrichum spaethianum species complex</taxon>
    </lineage>
</organism>
<dbReference type="Gene3D" id="3.30.710.10">
    <property type="entry name" value="Potassium Channel Kv1.1, Chain A"/>
    <property type="match status" value="1"/>
</dbReference>
<gene>
    <name evidence="1" type="ORF">CI238_13236</name>
</gene>
<evidence type="ECO:0000313" key="1">
    <source>
        <dbReference type="EMBL" id="KZL65165.1"/>
    </source>
</evidence>
<sequence>LVMKTMLIPTTMAKETATKAAEWYKSPADGETLDVGPEKSPYTSPICKIYFKNQQPFTIPRDLIRASVELDKICGSSNSSIHIKNMPDEAGHVLVHYLCTGTWQTLCKRHSLQHSKASTHLETSVHVYAAARAYGLPGLAELAKKNICQSADALPAQDVIALAADVCELLPEDDAWFLAFTQIRIESLFKGPSSLNQSVFLACFDIKSTYSKIMVKSLVHICCQNSVLLKPAESTESCILSPLESSTVPGIDVTPSTDSPQVSDSDLEFPIHLPPGVDADVAVEAPAVPEAAPWEPSVEVVEEAPAEPEAAPWEPSVEVVEEAPAEPEAAPCESNVEVPDEWQTLWQTLSKKNKKNKKSKAGKAPALSCSSMAAHIVDGGWKDCSSCYEFVGGLLAR</sequence>
<dbReference type="PANTHER" id="PTHR37538">
    <property type="entry name" value="BTB DOMAIN-CONTAINING PROTEIN"/>
    <property type="match status" value="1"/>
</dbReference>
<dbReference type="EMBL" id="LFIW01002642">
    <property type="protein sequence ID" value="KZL65165.1"/>
    <property type="molecule type" value="Genomic_DNA"/>
</dbReference>
<dbReference type="PANTHER" id="PTHR37538:SF1">
    <property type="entry name" value="BTB DOMAIN-CONTAINING PROTEIN"/>
    <property type="match status" value="1"/>
</dbReference>
<protein>
    <submittedName>
        <fullName evidence="1">Uncharacterized protein</fullName>
    </submittedName>
</protein>
<proteinExistence type="predicted"/>
<dbReference type="STRING" id="1573173.A0A166MZX5"/>
<dbReference type="InterPro" id="IPR011333">
    <property type="entry name" value="SKP1/BTB/POZ_sf"/>
</dbReference>
<accession>A0A166MZX5</accession>
<dbReference type="AlphaFoldDB" id="A0A166MZX5"/>
<feature type="non-terminal residue" evidence="1">
    <location>
        <position position="1"/>
    </location>
</feature>
<dbReference type="Proteomes" id="UP000076584">
    <property type="component" value="Unassembled WGS sequence"/>
</dbReference>